<dbReference type="InterPro" id="IPR011043">
    <property type="entry name" value="Gal_Oxase/kelch_b-propeller"/>
</dbReference>
<dbReference type="PANTHER" id="PTHR32208:SF21">
    <property type="entry name" value="LOW QUALITY PROTEIN: ALDEHYDE OXIDASE GLOX-LIKE"/>
    <property type="match status" value="1"/>
</dbReference>
<evidence type="ECO:0000313" key="6">
    <source>
        <dbReference type="Proteomes" id="UP000578819"/>
    </source>
</evidence>
<dbReference type="GO" id="GO:0005975">
    <property type="term" value="P:carbohydrate metabolic process"/>
    <property type="evidence" value="ECO:0007669"/>
    <property type="project" value="UniProtKB-ARBA"/>
</dbReference>
<evidence type="ECO:0000256" key="1">
    <source>
        <dbReference type="SAM" id="MobiDB-lite"/>
    </source>
</evidence>
<protein>
    <recommendedName>
        <fullName evidence="7">Galactose oxidase</fullName>
    </recommendedName>
</protein>
<evidence type="ECO:0000259" key="3">
    <source>
        <dbReference type="Pfam" id="PF09118"/>
    </source>
</evidence>
<dbReference type="RefSeq" id="WP_184535863.1">
    <property type="nucleotide sequence ID" value="NZ_JACHJW010000001.1"/>
</dbReference>
<dbReference type="PANTHER" id="PTHR32208">
    <property type="entry name" value="SECRETED PROTEIN-RELATED"/>
    <property type="match status" value="1"/>
</dbReference>
<dbReference type="InterPro" id="IPR014756">
    <property type="entry name" value="Ig_E-set"/>
</dbReference>
<reference evidence="5 6" key="1">
    <citation type="submission" date="2020-08" db="EMBL/GenBank/DDBJ databases">
        <title>Sequencing the genomes of 1000 actinobacteria strains.</title>
        <authorList>
            <person name="Klenk H.-P."/>
        </authorList>
    </citation>
    <scope>NUCLEOTIDE SEQUENCE [LARGE SCALE GENOMIC DNA]</scope>
    <source>
        <strain evidence="5 6">DSM 45886</strain>
    </source>
</reference>
<feature type="domain" description="GlxA-like beta barrel" evidence="4">
    <location>
        <begin position="150"/>
        <end position="257"/>
    </location>
</feature>
<name>A0A7W7WQN6_9ACTN</name>
<gene>
    <name evidence="5" type="ORF">FHR38_003767</name>
</gene>
<dbReference type="AlphaFoldDB" id="A0A7W7WQN6"/>
<dbReference type="Gene3D" id="2.60.40.10">
    <property type="entry name" value="Immunoglobulins"/>
    <property type="match status" value="1"/>
</dbReference>
<organism evidence="5 6">
    <name type="scientific">Micromonospora polyrhachis</name>
    <dbReference type="NCBI Taxonomy" id="1282883"/>
    <lineage>
        <taxon>Bacteria</taxon>
        <taxon>Bacillati</taxon>
        <taxon>Actinomycetota</taxon>
        <taxon>Actinomycetes</taxon>
        <taxon>Micromonosporales</taxon>
        <taxon>Micromonosporaceae</taxon>
        <taxon>Micromonospora</taxon>
    </lineage>
</organism>
<dbReference type="InterPro" id="IPR013783">
    <property type="entry name" value="Ig-like_fold"/>
</dbReference>
<evidence type="ECO:0000256" key="2">
    <source>
        <dbReference type="SAM" id="SignalP"/>
    </source>
</evidence>
<sequence length="652" mass="71471">MKNPERRRPRRRFVWQTVAAAILIAANAHPIYSFAADYTHDREINSPGYKARYGHWQIIELPKDVRLNAIHAALLDTGKLLLIAGSGNDRQQFAAGTFRTLVYDPATGRTKDVRTPVDLFCAGHAFLPSGKLLVAGGTLRYEVLKPDVTHAGGTMTVKNESPDDNSRTFPKGTEFVAPNGKRYRAAADFVVKPATKIERPAVGGTGTHVAVTASETTVWVDAAEKGSGSISSAPTQYAVTGLTGVAAQNIYGLSDKMTLDKQDYQGLKETYEFNPRTEEYEPVADMSEKRWYPTLTGLADGRVLATSGLNGKGEVVDGTQNEVYDPKTRKWTVRPDLNRYFPTYPAIFQTATADRLFYSGSSTGYGPADQGRKPGLWNLTDNTFQVVPGLRDPDLMETSASSWVGPVQDQTVMVVGGGGVGESPRSTGRIDLVKLDEPNPRFTPGPSLPEGTRYPNVVQLPDDTSLITGGSRDYRGKGNTDNHNARIYHPDTNTLAYAADPNVGRNYHGSALLLPDGRVMTMGSDPLFRDRENTVEGEFDQRLELYTPPYLFQDDRPLIGDGPTIVGYGKKARYELMNDTVGIGKVRLIRPSAVTHSTNVEQRSVALEFTQVGDRLEVTIPTQPAVLPPGYYMLFVTNKLGVPSVAKWVHIR</sequence>
<dbReference type="Gene3D" id="2.130.10.80">
    <property type="entry name" value="Galactose oxidase/kelch, beta-propeller"/>
    <property type="match status" value="2"/>
</dbReference>
<feature type="region of interest" description="Disordered" evidence="1">
    <location>
        <begin position="461"/>
        <end position="485"/>
    </location>
</feature>
<dbReference type="EMBL" id="JACHJW010000001">
    <property type="protein sequence ID" value="MBB4960034.1"/>
    <property type="molecule type" value="Genomic_DNA"/>
</dbReference>
<feature type="compositionally biased region" description="Basic and acidic residues" evidence="1">
    <location>
        <begin position="472"/>
        <end position="484"/>
    </location>
</feature>
<dbReference type="Proteomes" id="UP000578819">
    <property type="component" value="Unassembled WGS sequence"/>
</dbReference>
<feature type="chain" id="PRO_5031262863" description="Galactose oxidase" evidence="2">
    <location>
        <begin position="36"/>
        <end position="652"/>
    </location>
</feature>
<feature type="signal peptide" evidence="2">
    <location>
        <begin position="1"/>
        <end position="35"/>
    </location>
</feature>
<dbReference type="Pfam" id="PF21110">
    <property type="entry name" value="GlxA"/>
    <property type="match status" value="1"/>
</dbReference>
<evidence type="ECO:0008006" key="7">
    <source>
        <dbReference type="Google" id="ProtNLM"/>
    </source>
</evidence>
<dbReference type="SUPFAM" id="SSF50965">
    <property type="entry name" value="Galactose oxidase, central domain"/>
    <property type="match status" value="1"/>
</dbReference>
<feature type="domain" description="Galactose oxidase-like Early set" evidence="3">
    <location>
        <begin position="556"/>
        <end position="651"/>
    </location>
</feature>
<evidence type="ECO:0000313" key="5">
    <source>
        <dbReference type="EMBL" id="MBB4960034.1"/>
    </source>
</evidence>
<dbReference type="InterPro" id="IPR049305">
    <property type="entry name" value="GlxA-like_b-barrel"/>
</dbReference>
<dbReference type="Pfam" id="PF09118">
    <property type="entry name" value="GO-like_E_set"/>
    <property type="match status" value="1"/>
</dbReference>
<keyword evidence="2" id="KW-0732">Signal</keyword>
<keyword evidence="6" id="KW-1185">Reference proteome</keyword>
<dbReference type="CDD" id="cd02851">
    <property type="entry name" value="E_set_GO_C"/>
    <property type="match status" value="1"/>
</dbReference>
<dbReference type="SUPFAM" id="SSF81296">
    <property type="entry name" value="E set domains"/>
    <property type="match status" value="1"/>
</dbReference>
<dbReference type="InterPro" id="IPR037293">
    <property type="entry name" value="Gal_Oxidase_central_sf"/>
</dbReference>
<dbReference type="InterPro" id="IPR015202">
    <property type="entry name" value="GO-like_E_set"/>
</dbReference>
<proteinExistence type="predicted"/>
<accession>A0A7W7WQN6</accession>
<evidence type="ECO:0000259" key="4">
    <source>
        <dbReference type="Pfam" id="PF21110"/>
    </source>
</evidence>
<comment type="caution">
    <text evidence="5">The sequence shown here is derived from an EMBL/GenBank/DDBJ whole genome shotgun (WGS) entry which is preliminary data.</text>
</comment>